<dbReference type="PRINTS" id="PR00834">
    <property type="entry name" value="PROTEASES2C"/>
</dbReference>
<dbReference type="GO" id="GO:0004252">
    <property type="term" value="F:serine-type endopeptidase activity"/>
    <property type="evidence" value="ECO:0007669"/>
    <property type="project" value="InterPro"/>
</dbReference>
<feature type="domain" description="PDZ" evidence="5">
    <location>
        <begin position="277"/>
        <end position="380"/>
    </location>
</feature>
<dbReference type="Proteomes" id="UP000218542">
    <property type="component" value="Unassembled WGS sequence"/>
</dbReference>
<keyword evidence="7" id="KW-1185">Reference proteome</keyword>
<evidence type="ECO:0000256" key="2">
    <source>
        <dbReference type="ARBA" id="ARBA00022670"/>
    </source>
</evidence>
<organism evidence="6 7">
    <name type="scientific">Candidatus Scalindua japonica</name>
    <dbReference type="NCBI Taxonomy" id="1284222"/>
    <lineage>
        <taxon>Bacteria</taxon>
        <taxon>Pseudomonadati</taxon>
        <taxon>Planctomycetota</taxon>
        <taxon>Candidatus Brocadiia</taxon>
        <taxon>Candidatus Brocadiales</taxon>
        <taxon>Candidatus Scalinduaceae</taxon>
        <taxon>Candidatus Scalindua</taxon>
    </lineage>
</organism>
<evidence type="ECO:0000313" key="7">
    <source>
        <dbReference type="Proteomes" id="UP000218542"/>
    </source>
</evidence>
<dbReference type="SMART" id="SM00228">
    <property type="entry name" value="PDZ"/>
    <property type="match status" value="2"/>
</dbReference>
<dbReference type="SUPFAM" id="SSF50494">
    <property type="entry name" value="Trypsin-like serine proteases"/>
    <property type="match status" value="1"/>
</dbReference>
<accession>A0A286U0X3</accession>
<evidence type="ECO:0000256" key="3">
    <source>
        <dbReference type="ARBA" id="ARBA00022801"/>
    </source>
</evidence>
<dbReference type="SUPFAM" id="SSF50156">
    <property type="entry name" value="PDZ domain-like"/>
    <property type="match status" value="2"/>
</dbReference>
<protein>
    <submittedName>
        <fullName evidence="6">Trypsin-like serine protease</fullName>
    </submittedName>
</protein>
<dbReference type="GO" id="GO:0006508">
    <property type="term" value="P:proteolysis"/>
    <property type="evidence" value="ECO:0007669"/>
    <property type="project" value="UniProtKB-KW"/>
</dbReference>
<evidence type="ECO:0000259" key="5">
    <source>
        <dbReference type="PROSITE" id="PS50106"/>
    </source>
</evidence>
<name>A0A286U0X3_9BACT</name>
<sequence length="496" mass="53357">MFVRVSNLLSSKIIICFVFLLLLSQSVSLGGEAEELRKDLLELEKVIDPFVRIFQKVSRLVAPSVVSIVAEGAYGTHTDPHEEGGSSFSSPDDKNNKSQNPNKPSFGSGIVIKKSGYILTNFHVVHGFENGRITVTLSNGDKYDAAMVGQDPNTDLAILKIACEDLREAVLGDPKSVNVGDWVIAIGNPFGYNQTVSAGIVSAIGRTHITPFAKPFAYEDFIQTDAAINPGNSGGPLVNLHGEIIGVNSAIATRTGGFQGVGFAISMEIANEVISDLIEKGRVVRGYLGVGLQDINDSLATYLNLGSKSDVMREFRLDSDKGAFISEVWQGTPASKGKILPGDVIIAFGGRKILNIDDLQKAIRVSEVNSNVAVTVIRNREEKLLTINIDEQPESMSGRSYVTIRKLIEQTSLSIGLAVETLPPEVEEGHGVLVKYVVSDSPSEKAGILPGDIILRVGSSDIKGVSEFQTVLKGFVDKGVTISLYIKSKGYVTLKY</sequence>
<evidence type="ECO:0000256" key="1">
    <source>
        <dbReference type="ARBA" id="ARBA00010541"/>
    </source>
</evidence>
<evidence type="ECO:0000313" key="6">
    <source>
        <dbReference type="EMBL" id="GAX61768.1"/>
    </source>
</evidence>
<dbReference type="InterPro" id="IPR009003">
    <property type="entry name" value="Peptidase_S1_PA"/>
</dbReference>
<comment type="caution">
    <text evidence="6">The sequence shown here is derived from an EMBL/GenBank/DDBJ whole genome shotgun (WGS) entry which is preliminary data.</text>
</comment>
<reference evidence="6 7" key="1">
    <citation type="journal article" date="2017" name="Environ. Microbiol. Rep.">
        <title>Genetic diversity of marine anaerobic ammonium-oxidizing bacteria as revealed by genomic and proteomic analyses of 'Candidatus Scalindua japonica'.</title>
        <authorList>
            <person name="Oshiki M."/>
            <person name="Mizuto K."/>
            <person name="Kimura Z."/>
            <person name="Kindaichi T."/>
            <person name="Satoh H."/>
            <person name="Okabe S."/>
        </authorList>
    </citation>
    <scope>NUCLEOTIDE SEQUENCE [LARGE SCALE GENOMIC DNA]</scope>
    <source>
        <strain evidence="7">husup-a2</strain>
    </source>
</reference>
<dbReference type="OrthoDB" id="248175at2"/>
<dbReference type="AlphaFoldDB" id="A0A286U0X3"/>
<dbReference type="InterPro" id="IPR036034">
    <property type="entry name" value="PDZ_sf"/>
</dbReference>
<keyword evidence="2 6" id="KW-0645">Protease</keyword>
<feature type="domain" description="PDZ" evidence="5">
    <location>
        <begin position="401"/>
        <end position="471"/>
    </location>
</feature>
<proteinExistence type="inferred from homology"/>
<dbReference type="PANTHER" id="PTHR22939:SF129">
    <property type="entry name" value="SERINE PROTEASE HTRA2, MITOCHONDRIAL"/>
    <property type="match status" value="1"/>
</dbReference>
<dbReference type="InterPro" id="IPR001478">
    <property type="entry name" value="PDZ"/>
</dbReference>
<dbReference type="InterPro" id="IPR001940">
    <property type="entry name" value="Peptidase_S1C"/>
</dbReference>
<feature type="region of interest" description="Disordered" evidence="4">
    <location>
        <begin position="76"/>
        <end position="107"/>
    </location>
</feature>
<dbReference type="PROSITE" id="PS50106">
    <property type="entry name" value="PDZ"/>
    <property type="match status" value="2"/>
</dbReference>
<dbReference type="Gene3D" id="2.30.42.10">
    <property type="match status" value="2"/>
</dbReference>
<dbReference type="EMBL" id="BAOS01000027">
    <property type="protein sequence ID" value="GAX61768.1"/>
    <property type="molecule type" value="Genomic_DNA"/>
</dbReference>
<dbReference type="Pfam" id="PF13180">
    <property type="entry name" value="PDZ_2"/>
    <property type="match status" value="2"/>
</dbReference>
<evidence type="ECO:0000256" key="4">
    <source>
        <dbReference type="SAM" id="MobiDB-lite"/>
    </source>
</evidence>
<dbReference type="Pfam" id="PF13365">
    <property type="entry name" value="Trypsin_2"/>
    <property type="match status" value="1"/>
</dbReference>
<keyword evidence="3" id="KW-0378">Hydrolase</keyword>
<comment type="similarity">
    <text evidence="1">Belongs to the peptidase S1C family.</text>
</comment>
<dbReference type="PANTHER" id="PTHR22939">
    <property type="entry name" value="SERINE PROTEASE FAMILY S1C HTRA-RELATED"/>
    <property type="match status" value="1"/>
</dbReference>
<gene>
    <name evidence="6" type="ORF">SCALIN_C27_0166</name>
</gene>
<dbReference type="Gene3D" id="2.40.10.120">
    <property type="match status" value="1"/>
</dbReference>